<keyword evidence="3 7" id="KW-0547">Nucleotide-binding</keyword>
<dbReference type="Proteomes" id="UP000187609">
    <property type="component" value="Unassembled WGS sequence"/>
</dbReference>
<dbReference type="GO" id="GO:0016887">
    <property type="term" value="F:ATP hydrolysis activity"/>
    <property type="evidence" value="ECO:0007669"/>
    <property type="project" value="InterPro"/>
</dbReference>
<evidence type="ECO:0000256" key="1">
    <source>
        <dbReference type="ARBA" id="ARBA00004481"/>
    </source>
</evidence>
<dbReference type="Pfam" id="PF04212">
    <property type="entry name" value="MIT"/>
    <property type="match status" value="1"/>
</dbReference>
<dbReference type="OrthoDB" id="29072at2759"/>
<dbReference type="InterPro" id="IPR003960">
    <property type="entry name" value="ATPase_AAA_CS"/>
</dbReference>
<dbReference type="SMR" id="A0A314KKR3"/>
<keyword evidence="12" id="KW-1185">Reference proteome</keyword>
<dbReference type="GO" id="GO:0010008">
    <property type="term" value="C:endosome membrane"/>
    <property type="evidence" value="ECO:0007669"/>
    <property type="project" value="UniProtKB-SubCell"/>
</dbReference>
<evidence type="ECO:0000256" key="5">
    <source>
        <dbReference type="ARBA" id="ARBA00022840"/>
    </source>
</evidence>
<dbReference type="FunFam" id="1.20.58.80:FF:000007">
    <property type="entry name" value="Suppressor of K+ transport growth defect 1"/>
    <property type="match status" value="1"/>
</dbReference>
<feature type="domain" description="MIT" evidence="10">
    <location>
        <begin position="2"/>
        <end position="79"/>
    </location>
</feature>
<dbReference type="SUPFAM" id="SSF116846">
    <property type="entry name" value="MIT domain"/>
    <property type="match status" value="1"/>
</dbReference>
<evidence type="ECO:0000313" key="11">
    <source>
        <dbReference type="EMBL" id="OIT29840.1"/>
    </source>
</evidence>
<organism evidence="11 12">
    <name type="scientific">Nicotiana attenuata</name>
    <name type="common">Coyote tobacco</name>
    <dbReference type="NCBI Taxonomy" id="49451"/>
    <lineage>
        <taxon>Eukaryota</taxon>
        <taxon>Viridiplantae</taxon>
        <taxon>Streptophyta</taxon>
        <taxon>Embryophyta</taxon>
        <taxon>Tracheophyta</taxon>
        <taxon>Spermatophyta</taxon>
        <taxon>Magnoliopsida</taxon>
        <taxon>eudicotyledons</taxon>
        <taxon>Gunneridae</taxon>
        <taxon>Pentapetalae</taxon>
        <taxon>asterids</taxon>
        <taxon>lamiids</taxon>
        <taxon>Solanales</taxon>
        <taxon>Solanaceae</taxon>
        <taxon>Nicotianoideae</taxon>
        <taxon>Nicotianeae</taxon>
        <taxon>Nicotiana</taxon>
    </lineage>
</organism>
<evidence type="ECO:0000313" key="12">
    <source>
        <dbReference type="Proteomes" id="UP000187609"/>
    </source>
</evidence>
<evidence type="ECO:0000256" key="7">
    <source>
        <dbReference type="RuleBase" id="RU003651"/>
    </source>
</evidence>
<sequence>MYSNFKEQAVAYVKQAVEEDNAGNYAKAFSLYMNALEYFKTHLKYEKNPKIKEAITQKFVEYLRRAEEIRAVLDEGGGGPPASNGDAAVASRAKSKPKNGGAEGDDAENVKLRSGLNSAIIREKPNVKWNDVAGLESAKQALQEAVILPVKFPQFFTGKRRPWRAFLLYGPPGTGKSYLAKAVATEADSTFFSVSSSDLVSKWMGESEKLVSNLFQMARESSPSIIFIDEIDSLCGQRGEGSESEASRRIKTELLVQMQGVGHDDDKKVLVLAATNTPYSLDQAIRRRFDKRIYIPLPDLKARQHMFKVHLGDTPHNLTESDFEQLARKTEGFSGSDISVCVNEVLFEPVRKTQDAEFFIKTRDGLWVPCGPRQPGAIQTNMQELAAQGLASKITPPPISIRDFDRVLWKQKPTVSKADLEVHERFTKEFGEEG</sequence>
<dbReference type="AlphaFoldDB" id="A0A314KKR3"/>
<name>A0A314KKR3_NICAT</name>
<evidence type="ECO:0000256" key="4">
    <source>
        <dbReference type="ARBA" id="ARBA00022753"/>
    </source>
</evidence>
<dbReference type="InterPro" id="IPR041569">
    <property type="entry name" value="AAA_lid_3"/>
</dbReference>
<dbReference type="InterPro" id="IPR027417">
    <property type="entry name" value="P-loop_NTPase"/>
</dbReference>
<dbReference type="KEGG" id="nau:109210819"/>
<dbReference type="Gene3D" id="1.10.8.60">
    <property type="match status" value="1"/>
</dbReference>
<dbReference type="SMART" id="SM00745">
    <property type="entry name" value="MIT"/>
    <property type="match status" value="1"/>
</dbReference>
<feature type="domain" description="AAA+ ATPase" evidence="9">
    <location>
        <begin position="162"/>
        <end position="299"/>
    </location>
</feature>
<dbReference type="InterPro" id="IPR045253">
    <property type="entry name" value="VPS4_MIT"/>
</dbReference>
<dbReference type="CDD" id="cd02678">
    <property type="entry name" value="MIT_VPS4"/>
    <property type="match status" value="1"/>
</dbReference>
<dbReference type="PANTHER" id="PTHR23074">
    <property type="entry name" value="AAA DOMAIN-CONTAINING"/>
    <property type="match status" value="1"/>
</dbReference>
<dbReference type="InterPro" id="IPR007330">
    <property type="entry name" value="MIT_dom"/>
</dbReference>
<dbReference type="InterPro" id="IPR050304">
    <property type="entry name" value="MT-severing_AAA_ATPase"/>
</dbReference>
<dbReference type="CDD" id="cd19521">
    <property type="entry name" value="RecA-like_VPS4"/>
    <property type="match status" value="1"/>
</dbReference>
<evidence type="ECO:0000256" key="6">
    <source>
        <dbReference type="ARBA" id="ARBA00023136"/>
    </source>
</evidence>
<dbReference type="STRING" id="49451.A0A314KKR3"/>
<feature type="region of interest" description="Disordered" evidence="8">
    <location>
        <begin position="73"/>
        <end position="108"/>
    </location>
</feature>
<keyword evidence="6" id="KW-0472">Membrane</keyword>
<dbReference type="GeneID" id="109210819"/>
<reference evidence="11" key="1">
    <citation type="submission" date="2016-11" db="EMBL/GenBank/DDBJ databases">
        <title>The genome of Nicotiana attenuata.</title>
        <authorList>
            <person name="Xu S."/>
            <person name="Brockmoeller T."/>
            <person name="Gaquerel E."/>
            <person name="Navarro A."/>
            <person name="Kuhl H."/>
            <person name="Gase K."/>
            <person name="Ling Z."/>
            <person name="Zhou W."/>
            <person name="Kreitzer C."/>
            <person name="Stanke M."/>
            <person name="Tang H."/>
            <person name="Lyons E."/>
            <person name="Pandey P."/>
            <person name="Pandey S.P."/>
            <person name="Timmermann B."/>
            <person name="Baldwin I.T."/>
        </authorList>
    </citation>
    <scope>NUCLEOTIDE SEQUENCE [LARGE SCALE GENOMIC DNA]</scope>
    <source>
        <strain evidence="11">UT</strain>
    </source>
</reference>
<dbReference type="GO" id="GO:0016197">
    <property type="term" value="P:endosomal transport"/>
    <property type="evidence" value="ECO:0007669"/>
    <property type="project" value="TreeGrafter"/>
</dbReference>
<accession>A0A314KKR3</accession>
<dbReference type="PANTHER" id="PTHR23074:SF164">
    <property type="entry name" value="VESICLE-FUSING ATPASE"/>
    <property type="match status" value="1"/>
</dbReference>
<evidence type="ECO:0000256" key="8">
    <source>
        <dbReference type="SAM" id="MobiDB-lite"/>
    </source>
</evidence>
<evidence type="ECO:0000256" key="3">
    <source>
        <dbReference type="ARBA" id="ARBA00022741"/>
    </source>
</evidence>
<dbReference type="GO" id="GO:0005524">
    <property type="term" value="F:ATP binding"/>
    <property type="evidence" value="ECO:0007669"/>
    <property type="project" value="UniProtKB-KW"/>
</dbReference>
<dbReference type="FunFam" id="3.40.50.300:FF:000043">
    <property type="entry name" value="Vacuolar protein sorting-associated protein 4"/>
    <property type="match status" value="1"/>
</dbReference>
<dbReference type="EMBL" id="MJEQ01001672">
    <property type="protein sequence ID" value="OIT29840.1"/>
    <property type="molecule type" value="Genomic_DNA"/>
</dbReference>
<evidence type="ECO:0000256" key="2">
    <source>
        <dbReference type="ARBA" id="ARBA00006914"/>
    </source>
</evidence>
<evidence type="ECO:0000259" key="9">
    <source>
        <dbReference type="SMART" id="SM00382"/>
    </source>
</evidence>
<dbReference type="InterPro" id="IPR003959">
    <property type="entry name" value="ATPase_AAA_core"/>
</dbReference>
<keyword evidence="5 7" id="KW-0067">ATP-binding</keyword>
<proteinExistence type="inferred from homology"/>
<comment type="similarity">
    <text evidence="2 7">Belongs to the AAA ATPase family.</text>
</comment>
<dbReference type="Gramene" id="OIT29840">
    <property type="protein sequence ID" value="OIT29840"/>
    <property type="gene ID" value="A4A49_15826"/>
</dbReference>
<comment type="caution">
    <text evidence="11">The sequence shown here is derived from an EMBL/GenBank/DDBJ whole genome shotgun (WGS) entry which is preliminary data.</text>
</comment>
<dbReference type="InterPro" id="IPR036181">
    <property type="entry name" value="MIT_dom_sf"/>
</dbReference>
<dbReference type="SUPFAM" id="SSF52540">
    <property type="entry name" value="P-loop containing nucleoside triphosphate hydrolases"/>
    <property type="match status" value="1"/>
</dbReference>
<dbReference type="FunFam" id="1.10.8.60:FF:000015">
    <property type="entry name" value="vacuolar protein sorting-associated protein 4A"/>
    <property type="match status" value="1"/>
</dbReference>
<dbReference type="Pfam" id="PF17862">
    <property type="entry name" value="AAA_lid_3"/>
    <property type="match status" value="1"/>
</dbReference>
<dbReference type="SMART" id="SM00382">
    <property type="entry name" value="AAA"/>
    <property type="match status" value="1"/>
</dbReference>
<dbReference type="Gene3D" id="1.20.58.80">
    <property type="entry name" value="Phosphotransferase system, lactose/cellobiose-type IIA subunit"/>
    <property type="match status" value="1"/>
</dbReference>
<dbReference type="Pfam" id="PF09336">
    <property type="entry name" value="Vps4_C"/>
    <property type="match status" value="1"/>
</dbReference>
<protein>
    <submittedName>
        <fullName evidence="11">Protein suppressor of k(+) transport growth defect 1</fullName>
    </submittedName>
</protein>
<dbReference type="Pfam" id="PF00004">
    <property type="entry name" value="AAA"/>
    <property type="match status" value="1"/>
</dbReference>
<dbReference type="Gene3D" id="3.40.50.300">
    <property type="entry name" value="P-loop containing nucleotide triphosphate hydrolases"/>
    <property type="match status" value="1"/>
</dbReference>
<dbReference type="GO" id="GO:0007033">
    <property type="term" value="P:vacuole organization"/>
    <property type="evidence" value="ECO:0007669"/>
    <property type="project" value="TreeGrafter"/>
</dbReference>
<dbReference type="InterPro" id="IPR003593">
    <property type="entry name" value="AAA+_ATPase"/>
</dbReference>
<keyword evidence="4" id="KW-0967">Endosome</keyword>
<gene>
    <name evidence="11" type="primary">SKD1_2</name>
    <name evidence="11" type="ORF">A4A49_15826</name>
</gene>
<dbReference type="PROSITE" id="PS00674">
    <property type="entry name" value="AAA"/>
    <property type="match status" value="1"/>
</dbReference>
<comment type="subcellular location">
    <subcellularLocation>
        <location evidence="1">Endosome membrane</location>
        <topology evidence="1">Peripheral membrane protein</topology>
    </subcellularLocation>
</comment>
<evidence type="ECO:0000259" key="10">
    <source>
        <dbReference type="SMART" id="SM00745"/>
    </source>
</evidence>
<dbReference type="InterPro" id="IPR015415">
    <property type="entry name" value="Spast_Vps4_C"/>
</dbReference>